<dbReference type="Proteomes" id="UP000663305">
    <property type="component" value="Chromosome"/>
</dbReference>
<reference evidence="2" key="1">
    <citation type="submission" date="2020-11" db="EMBL/GenBank/DDBJ databases">
        <title>Carbohydrate-dependent, anaerobic sulfur respiration: A novel catabolism in halophilic archaea.</title>
        <authorList>
            <person name="Sorokin D.Y."/>
            <person name="Messina E."/>
            <person name="Smedile F."/>
            <person name="La Cono V."/>
            <person name="Hallsworth J.E."/>
            <person name="Yakimov M.M."/>
        </authorList>
    </citation>
    <scope>NUCLEOTIDE SEQUENCE</scope>
    <source>
        <strain evidence="2">HSR-Bgl</strain>
    </source>
</reference>
<dbReference type="GeneID" id="68860442"/>
<feature type="domain" description="Glycosyltransferase 2-like" evidence="1">
    <location>
        <begin position="7"/>
        <end position="135"/>
    </location>
</feature>
<name>A0A897NIT0_9EURY</name>
<protein>
    <submittedName>
        <fullName evidence="2">Glycosyl transferase family 2</fullName>
    </submittedName>
</protein>
<dbReference type="AlphaFoldDB" id="A0A897NIT0"/>
<dbReference type="GO" id="GO:0016740">
    <property type="term" value="F:transferase activity"/>
    <property type="evidence" value="ECO:0007669"/>
    <property type="project" value="UniProtKB-KW"/>
</dbReference>
<evidence type="ECO:0000259" key="1">
    <source>
        <dbReference type="Pfam" id="PF00535"/>
    </source>
</evidence>
<dbReference type="CDD" id="cd00761">
    <property type="entry name" value="Glyco_tranf_GTA_type"/>
    <property type="match status" value="1"/>
</dbReference>
<dbReference type="EMBL" id="CP064789">
    <property type="protein sequence ID" value="QSG11345.1"/>
    <property type="molecule type" value="Genomic_DNA"/>
</dbReference>
<evidence type="ECO:0000313" key="2">
    <source>
        <dbReference type="EMBL" id="QSG11345.1"/>
    </source>
</evidence>
<dbReference type="SUPFAM" id="SSF53448">
    <property type="entry name" value="Nucleotide-diphospho-sugar transferases"/>
    <property type="match status" value="1"/>
</dbReference>
<sequence length="308" mass="35058">MDAPLVSVVVPTYDRPVKLRRAVETVRAQTYRPVELVVVDDHSPEPAADALADFDVEEISLRVVRHEENRGANAARNTGIREATGEFVAFLDDDDRWEPEKLKRQIETFEAGGESVGFVYTGARYVYDDGERLITNDLRGSVTRQILAGASVAEFSAVMVRTSVIERAGLPDERLPSWQDHEWFLRLSLHCTFDVVPEPLTVRHWDHEGRIGQDFEKRRDVSFPLFVEKHRELAREYGLERRFVASLLETLVLSAAQNGYYSDARRLAFRAVRTDPTLPTPWLYLLACLGGKVTYRPAQRLMALLQSD</sequence>
<dbReference type="PANTHER" id="PTHR43685">
    <property type="entry name" value="GLYCOSYLTRANSFERASE"/>
    <property type="match status" value="1"/>
</dbReference>
<dbReference type="InterPro" id="IPR001173">
    <property type="entry name" value="Glyco_trans_2-like"/>
</dbReference>
<keyword evidence="2" id="KW-0808">Transferase</keyword>
<dbReference type="InterPro" id="IPR029044">
    <property type="entry name" value="Nucleotide-diphossugar_trans"/>
</dbReference>
<dbReference type="Gene3D" id="3.90.550.10">
    <property type="entry name" value="Spore Coat Polysaccharide Biosynthesis Protein SpsA, Chain A"/>
    <property type="match status" value="1"/>
</dbReference>
<dbReference type="PANTHER" id="PTHR43685:SF2">
    <property type="entry name" value="GLYCOSYLTRANSFERASE 2-LIKE DOMAIN-CONTAINING PROTEIN"/>
    <property type="match status" value="1"/>
</dbReference>
<dbReference type="RefSeq" id="WP_229125870.1">
    <property type="nucleotide sequence ID" value="NZ_CP064789.1"/>
</dbReference>
<dbReference type="InterPro" id="IPR050834">
    <property type="entry name" value="Glycosyltransf_2"/>
</dbReference>
<organism evidence="2 3">
    <name type="scientific">Halapricum desulfuricans</name>
    <dbReference type="NCBI Taxonomy" id="2841257"/>
    <lineage>
        <taxon>Archaea</taxon>
        <taxon>Methanobacteriati</taxon>
        <taxon>Methanobacteriota</taxon>
        <taxon>Stenosarchaea group</taxon>
        <taxon>Halobacteria</taxon>
        <taxon>Halobacteriales</taxon>
        <taxon>Haloarculaceae</taxon>
        <taxon>Halapricum</taxon>
    </lineage>
</organism>
<proteinExistence type="predicted"/>
<gene>
    <name evidence="2" type="primary">aglO2</name>
    <name evidence="2" type="ORF">HSBGL_0915</name>
</gene>
<evidence type="ECO:0000313" key="3">
    <source>
        <dbReference type="Proteomes" id="UP000663305"/>
    </source>
</evidence>
<accession>A0A897NIT0</accession>
<dbReference type="Pfam" id="PF00535">
    <property type="entry name" value="Glycos_transf_2"/>
    <property type="match status" value="1"/>
</dbReference>